<keyword evidence="4" id="KW-0408">Iron</keyword>
<sequence length="305" mass="33569">MLSSSDDLWLWIDSSSACNLACKLCYTTDMQGSDNMREDTLVVILKRVAESGLKLQALHLNWRGEPTLNPDLPLLLQRTEEHLPYFPVQWHTNGTMLTPEFAAKLVDAHSAQTIIFSLDGGTKESFERNRGAGNWQRALDGLEMVMERARERTGVKVGVYSIDLGVSPDRFDTRFTRLASLADFHVIMPPVRKDGSAGGSGTLVSLSELKAVPNGPCFWLGNAMAIDCHGIAFTCLLNGGTRLGDLRNESIQSLRERSRALRRSVELEGRRNISGCSKCRKIEGTAGSLQLISKASEASALDRSE</sequence>
<organism evidence="7 8">
    <name type="scientific">Tunturiibacter empetritectus</name>
    <dbReference type="NCBI Taxonomy" id="3069691"/>
    <lineage>
        <taxon>Bacteria</taxon>
        <taxon>Pseudomonadati</taxon>
        <taxon>Acidobacteriota</taxon>
        <taxon>Terriglobia</taxon>
        <taxon>Terriglobales</taxon>
        <taxon>Acidobacteriaceae</taxon>
        <taxon>Tunturiibacter</taxon>
    </lineage>
</organism>
<keyword evidence="2" id="KW-0949">S-adenosyl-L-methionine</keyword>
<feature type="domain" description="Radical SAM core" evidence="6">
    <location>
        <begin position="15"/>
        <end position="151"/>
    </location>
</feature>
<dbReference type="CDD" id="cd01335">
    <property type="entry name" value="Radical_SAM"/>
    <property type="match status" value="1"/>
</dbReference>
<evidence type="ECO:0000259" key="6">
    <source>
        <dbReference type="Pfam" id="PF04055"/>
    </source>
</evidence>
<dbReference type="GO" id="GO:0046872">
    <property type="term" value="F:metal ion binding"/>
    <property type="evidence" value="ECO:0007669"/>
    <property type="project" value="UniProtKB-KW"/>
</dbReference>
<proteinExistence type="predicted"/>
<evidence type="ECO:0000313" key="8">
    <source>
        <dbReference type="Proteomes" id="UP000568106"/>
    </source>
</evidence>
<evidence type="ECO:0000313" key="7">
    <source>
        <dbReference type="EMBL" id="MBB5316677.1"/>
    </source>
</evidence>
<dbReference type="InterPro" id="IPR013785">
    <property type="entry name" value="Aldolase_TIM"/>
</dbReference>
<gene>
    <name evidence="7" type="ORF">HDF09_001346</name>
</gene>
<dbReference type="PANTHER" id="PTHR11228">
    <property type="entry name" value="RADICAL SAM DOMAIN PROTEIN"/>
    <property type="match status" value="1"/>
</dbReference>
<comment type="cofactor">
    <cofactor evidence="1">
        <name>[4Fe-4S] cluster</name>
        <dbReference type="ChEBI" id="CHEBI:49883"/>
    </cofactor>
</comment>
<dbReference type="Gene3D" id="3.20.20.70">
    <property type="entry name" value="Aldolase class I"/>
    <property type="match status" value="1"/>
</dbReference>
<dbReference type="PANTHER" id="PTHR11228:SF34">
    <property type="entry name" value="TUNGSTEN-CONTAINING ALDEHYDE FERREDOXIN OXIDOREDUCTASE COFACTOR MODIFYING PROTEIN"/>
    <property type="match status" value="1"/>
</dbReference>
<dbReference type="Pfam" id="PF04055">
    <property type="entry name" value="Radical_SAM"/>
    <property type="match status" value="1"/>
</dbReference>
<protein>
    <submittedName>
        <fullName evidence="7">MoaA/NifB/PqqE/SkfB family radical SAM enzyme</fullName>
    </submittedName>
</protein>
<dbReference type="InterPro" id="IPR058240">
    <property type="entry name" value="rSAM_sf"/>
</dbReference>
<dbReference type="InterPro" id="IPR007197">
    <property type="entry name" value="rSAM"/>
</dbReference>
<dbReference type="GO" id="GO:0051536">
    <property type="term" value="F:iron-sulfur cluster binding"/>
    <property type="evidence" value="ECO:0007669"/>
    <property type="project" value="UniProtKB-KW"/>
</dbReference>
<evidence type="ECO:0000256" key="5">
    <source>
        <dbReference type="ARBA" id="ARBA00023014"/>
    </source>
</evidence>
<keyword evidence="5" id="KW-0411">Iron-sulfur</keyword>
<evidence type="ECO:0000256" key="1">
    <source>
        <dbReference type="ARBA" id="ARBA00001966"/>
    </source>
</evidence>
<name>A0A7W8MQX5_9BACT</name>
<evidence type="ECO:0000256" key="4">
    <source>
        <dbReference type="ARBA" id="ARBA00023004"/>
    </source>
</evidence>
<reference evidence="7" key="1">
    <citation type="submission" date="2020-08" db="EMBL/GenBank/DDBJ databases">
        <title>Genomic Encyclopedia of Type Strains, Phase IV (KMG-V): Genome sequencing to study the core and pangenomes of soil and plant-associated prokaryotes.</title>
        <authorList>
            <person name="Whitman W."/>
        </authorList>
    </citation>
    <scope>NUCLEOTIDE SEQUENCE [LARGE SCALE GENOMIC DNA]</scope>
    <source>
        <strain evidence="7">M8UP27</strain>
    </source>
</reference>
<evidence type="ECO:0000256" key="3">
    <source>
        <dbReference type="ARBA" id="ARBA00022723"/>
    </source>
</evidence>
<keyword evidence="8" id="KW-1185">Reference proteome</keyword>
<dbReference type="SUPFAM" id="SSF102114">
    <property type="entry name" value="Radical SAM enzymes"/>
    <property type="match status" value="1"/>
</dbReference>
<comment type="caution">
    <text evidence="7">The sequence shown here is derived from an EMBL/GenBank/DDBJ whole genome shotgun (WGS) entry which is preliminary data.</text>
</comment>
<dbReference type="GO" id="GO:0003824">
    <property type="term" value="F:catalytic activity"/>
    <property type="evidence" value="ECO:0007669"/>
    <property type="project" value="InterPro"/>
</dbReference>
<dbReference type="EMBL" id="JACHDY010000002">
    <property type="protein sequence ID" value="MBB5316677.1"/>
    <property type="molecule type" value="Genomic_DNA"/>
</dbReference>
<dbReference type="AlphaFoldDB" id="A0A7W8MQX5"/>
<evidence type="ECO:0000256" key="2">
    <source>
        <dbReference type="ARBA" id="ARBA00022691"/>
    </source>
</evidence>
<dbReference type="SFLD" id="SFLDS00029">
    <property type="entry name" value="Radical_SAM"/>
    <property type="match status" value="1"/>
</dbReference>
<dbReference type="Proteomes" id="UP000568106">
    <property type="component" value="Unassembled WGS sequence"/>
</dbReference>
<accession>A0A7W8MQX5</accession>
<dbReference type="SFLD" id="SFLDG01067">
    <property type="entry name" value="SPASM/twitch_domain_containing"/>
    <property type="match status" value="1"/>
</dbReference>
<keyword evidence="3" id="KW-0479">Metal-binding</keyword>
<dbReference type="InterPro" id="IPR050377">
    <property type="entry name" value="Radical_SAM_PqqE_MftC-like"/>
</dbReference>